<dbReference type="RefSeq" id="XP_024737951.1">
    <property type="nucleotide sequence ID" value="XM_024872382.1"/>
</dbReference>
<reference evidence="1 2" key="1">
    <citation type="submission" date="2016-04" db="EMBL/GenBank/DDBJ databases">
        <title>A degradative enzymes factory behind the ericoid mycorrhizal symbiosis.</title>
        <authorList>
            <consortium name="DOE Joint Genome Institute"/>
            <person name="Martino E."/>
            <person name="Morin E."/>
            <person name="Grelet G."/>
            <person name="Kuo A."/>
            <person name="Kohler A."/>
            <person name="Daghino S."/>
            <person name="Barry K."/>
            <person name="Choi C."/>
            <person name="Cichocki N."/>
            <person name="Clum A."/>
            <person name="Copeland A."/>
            <person name="Hainaut M."/>
            <person name="Haridas S."/>
            <person name="Labutti K."/>
            <person name="Lindquist E."/>
            <person name="Lipzen A."/>
            <person name="Khouja H.-R."/>
            <person name="Murat C."/>
            <person name="Ohm R."/>
            <person name="Olson A."/>
            <person name="Spatafora J."/>
            <person name="Veneault-Fourrey C."/>
            <person name="Henrissat B."/>
            <person name="Grigoriev I."/>
            <person name="Martin F."/>
            <person name="Perotto S."/>
        </authorList>
    </citation>
    <scope>NUCLEOTIDE SEQUENCE [LARGE SCALE GENOMIC DNA]</scope>
    <source>
        <strain evidence="1 2">E</strain>
    </source>
</reference>
<dbReference type="AlphaFoldDB" id="A0A2J6TDD9"/>
<evidence type="ECO:0000313" key="2">
    <source>
        <dbReference type="Proteomes" id="UP000235371"/>
    </source>
</evidence>
<accession>A0A2J6TDD9</accession>
<gene>
    <name evidence="1" type="ORF">K444DRAFT_385726</name>
</gene>
<dbReference type="Proteomes" id="UP000235371">
    <property type="component" value="Unassembled WGS sequence"/>
</dbReference>
<dbReference type="GeneID" id="36580463"/>
<protein>
    <submittedName>
        <fullName evidence="1">Uncharacterized protein</fullName>
    </submittedName>
</protein>
<keyword evidence="2" id="KW-1185">Reference proteome</keyword>
<dbReference type="EMBL" id="KZ613787">
    <property type="protein sequence ID" value="PMD61047.1"/>
    <property type="molecule type" value="Genomic_DNA"/>
</dbReference>
<organism evidence="1 2">
    <name type="scientific">Hyaloscypha bicolor E</name>
    <dbReference type="NCBI Taxonomy" id="1095630"/>
    <lineage>
        <taxon>Eukaryota</taxon>
        <taxon>Fungi</taxon>
        <taxon>Dikarya</taxon>
        <taxon>Ascomycota</taxon>
        <taxon>Pezizomycotina</taxon>
        <taxon>Leotiomycetes</taxon>
        <taxon>Helotiales</taxon>
        <taxon>Hyaloscyphaceae</taxon>
        <taxon>Hyaloscypha</taxon>
        <taxon>Hyaloscypha bicolor</taxon>
    </lineage>
</organism>
<dbReference type="InParanoid" id="A0A2J6TDD9"/>
<name>A0A2J6TDD9_9HELO</name>
<sequence length="204" mass="23384">MTTANQLDCFWDLIRELRNRQLSTVAEALWISLLMFNKTAEHILGIAERDTSPSSLDPRDDDKLLLSIHDISLEKFKNLLLLGPESTQVVFTPYYWMVQNIIAGDAINLWKFNDTHLSDSDDMAQSTSGPQYAFFNDYHSKYLFTPFTQSTAPRIPPMALMDEQRLLSWPVSVTDGSDDGFGVCIKVDRVGFDKDPTYYYRVTH</sequence>
<evidence type="ECO:0000313" key="1">
    <source>
        <dbReference type="EMBL" id="PMD61047.1"/>
    </source>
</evidence>
<proteinExistence type="predicted"/>